<dbReference type="SUPFAM" id="SSF56112">
    <property type="entry name" value="Protein kinase-like (PK-like)"/>
    <property type="match status" value="1"/>
</dbReference>
<reference evidence="9 10" key="1">
    <citation type="journal article" date="2020" name="IScience">
        <title>Genome Sequencing of the Endangered Kingdonia uniflora (Circaeasteraceae, Ranunculales) Reveals Potential Mechanisms of Evolutionary Specialization.</title>
        <authorList>
            <person name="Sun Y."/>
            <person name="Deng T."/>
            <person name="Zhang A."/>
            <person name="Moore M.J."/>
            <person name="Landis J.B."/>
            <person name="Lin N."/>
            <person name="Zhang H."/>
            <person name="Zhang X."/>
            <person name="Huang J."/>
            <person name="Zhang X."/>
            <person name="Sun H."/>
            <person name="Wang H."/>
        </authorList>
    </citation>
    <scope>NUCLEOTIDE SEQUENCE [LARGE SCALE GENOMIC DNA]</scope>
    <source>
        <strain evidence="9">TB1705</strain>
        <tissue evidence="9">Leaf</tissue>
    </source>
</reference>
<dbReference type="Gene3D" id="1.10.510.10">
    <property type="entry name" value="Transferase(Phosphotransferase) domain 1"/>
    <property type="match status" value="1"/>
</dbReference>
<dbReference type="PROSITE" id="PS00108">
    <property type="entry name" value="PROTEIN_KINASE_ST"/>
    <property type="match status" value="1"/>
</dbReference>
<protein>
    <recommendedName>
        <fullName evidence="11">Protein kinase domain-containing protein</fullName>
    </recommendedName>
</protein>
<dbReference type="SMART" id="SM00220">
    <property type="entry name" value="S_TKc"/>
    <property type="match status" value="1"/>
</dbReference>
<dbReference type="Gene3D" id="3.30.200.20">
    <property type="entry name" value="Phosphorylase Kinase, domain 1"/>
    <property type="match status" value="1"/>
</dbReference>
<dbReference type="PANTHER" id="PTHR47976:SF115">
    <property type="entry name" value="RECEPTOR-LIKE SERINE_THREONINE-PROTEIN KINASE"/>
    <property type="match status" value="1"/>
</dbReference>
<keyword evidence="3 6" id="KW-0547">Nucleotide-binding</keyword>
<feature type="binding site" evidence="6">
    <location>
        <position position="439"/>
    </location>
    <ligand>
        <name>ATP</name>
        <dbReference type="ChEBI" id="CHEBI:30616"/>
    </ligand>
</feature>
<proteinExistence type="predicted"/>
<accession>A0A7J7MBK1</accession>
<dbReference type="PROSITE" id="PS00107">
    <property type="entry name" value="PROTEIN_KINASE_ATP"/>
    <property type="match status" value="1"/>
</dbReference>
<name>A0A7J7MBK1_9MAGN</name>
<dbReference type="PROSITE" id="PS50004">
    <property type="entry name" value="C2"/>
    <property type="match status" value="1"/>
</dbReference>
<evidence type="ECO:0000256" key="6">
    <source>
        <dbReference type="PROSITE-ProRule" id="PRU10141"/>
    </source>
</evidence>
<comment type="caution">
    <text evidence="9">The sequence shown here is derived from an EMBL/GenBank/DDBJ whole genome shotgun (WGS) entry which is preliminary data.</text>
</comment>
<evidence type="ECO:0000256" key="1">
    <source>
        <dbReference type="ARBA" id="ARBA00022679"/>
    </source>
</evidence>
<dbReference type="EMBL" id="JACGCM010001644">
    <property type="protein sequence ID" value="KAF6152265.1"/>
    <property type="molecule type" value="Genomic_DNA"/>
</dbReference>
<dbReference type="SUPFAM" id="SSF49562">
    <property type="entry name" value="C2 domain (Calcium/lipid-binding domain, CaLB)"/>
    <property type="match status" value="1"/>
</dbReference>
<dbReference type="InterPro" id="IPR008271">
    <property type="entry name" value="Ser/Thr_kinase_AS"/>
</dbReference>
<keyword evidence="10" id="KW-1185">Reference proteome</keyword>
<dbReference type="InterPro" id="IPR000008">
    <property type="entry name" value="C2_dom"/>
</dbReference>
<sequence>MQVDNFLYAEDCDFLLGWILTKPVDMDCFEWELLDRDVLCKVRSTLSSSISSKLRKDKLCNMIHGTREKSCWLSYSVCKRSRLDLDAPLEITSGKSELSSFDEGYHIVDNRDVWTALTNDNLLSLDMVQNVSSMARNMFSGQLSNLGRLTTFGDDIFAIMKDATILAWDKRQDVYLGTCNDNDEIVGVVTSMNKINWFDVFDRWKTWVEIETGSLLKRLGSNGDGDQFCCDEFVINKISIGIERLEKIPVILQEFGMAESVADSIVSAVDIALVCIGSWTIIRDHSIKKEVIIYIVNKQSVPIIELDNRAHIPLMPSGVIESDVEIGFGLVIGGGNGEGVLVDALVSGGMVGAFEIGEGSIGKLMAVSEGILVGSGLGTVGIGNQNDQGYMRELARLPREFCYEDLQMATNNFRDKLGSGGSGSVFKGFLKDGLSIAVKRVERAEYGKQIFEAEISTIASVQHVHLVRLRGYCSYAMETGGDSFVVYDLFPRGSLDAWIFPGTNGPTGQFLSWKLRYKVAVEVAKALVYLHHDCCPRILHLDVKPENILLDEKFRAVLSDFGLSKLTNEDEIRSKMIRGTDGYRAPESSRGNQISDKCDIYSYGKVLLDLFFGQRYVCLDRDGRDIYVRGGNSALEERTFYAFMRERLTHKNLVDLIDKRVVEDGEVNELEANSLVHVALCCLEEDPKRRPGEMRQVLYMLEAGNPDGIGAMVGRFANEFRIENAREGTPEGTYSSRGLQHEGPCSGGGTLVVIVHVAQKLKRNHHLNPYALISLGSESKETKPVHEGVFSFSEQNDPQWMEEFSFWLGEAPMNVTLSVQVISVPSSYSYFYPWNEHVGSAVINLSAVVEKKRTFEWYQLNDKRNRPTNGKIHIELLWKPA</sequence>
<dbReference type="GO" id="GO:0004672">
    <property type="term" value="F:protein kinase activity"/>
    <property type="evidence" value="ECO:0007669"/>
    <property type="project" value="InterPro"/>
</dbReference>
<evidence type="ECO:0000256" key="4">
    <source>
        <dbReference type="ARBA" id="ARBA00022777"/>
    </source>
</evidence>
<keyword evidence="2" id="KW-0732">Signal</keyword>
<dbReference type="SMART" id="SM00239">
    <property type="entry name" value="C2"/>
    <property type="match status" value="1"/>
</dbReference>
<dbReference type="InterPro" id="IPR017441">
    <property type="entry name" value="Protein_kinase_ATP_BS"/>
</dbReference>
<evidence type="ECO:0000256" key="5">
    <source>
        <dbReference type="ARBA" id="ARBA00022840"/>
    </source>
</evidence>
<gene>
    <name evidence="9" type="ORF">GIB67_005919</name>
</gene>
<dbReference type="PANTHER" id="PTHR47976">
    <property type="entry name" value="G-TYPE LECTIN S-RECEPTOR-LIKE SERINE/THREONINE-PROTEIN KINASE SD2-5"/>
    <property type="match status" value="1"/>
</dbReference>
<dbReference type="AlphaFoldDB" id="A0A7J7MBK1"/>
<feature type="domain" description="C2" evidence="7">
    <location>
        <begin position="726"/>
        <end position="858"/>
    </location>
</feature>
<dbReference type="Pfam" id="PF00069">
    <property type="entry name" value="Pkinase"/>
    <property type="match status" value="1"/>
</dbReference>
<keyword evidence="1" id="KW-0808">Transferase</keyword>
<evidence type="ECO:0000313" key="10">
    <source>
        <dbReference type="Proteomes" id="UP000541444"/>
    </source>
</evidence>
<dbReference type="InterPro" id="IPR051343">
    <property type="entry name" value="G-type_lectin_kinases/EP1-like"/>
</dbReference>
<evidence type="ECO:0000313" key="9">
    <source>
        <dbReference type="EMBL" id="KAF6152265.1"/>
    </source>
</evidence>
<keyword evidence="5 6" id="KW-0067">ATP-binding</keyword>
<dbReference type="GO" id="GO:0005524">
    <property type="term" value="F:ATP binding"/>
    <property type="evidence" value="ECO:0007669"/>
    <property type="project" value="UniProtKB-UniRule"/>
</dbReference>
<dbReference type="InterPro" id="IPR000719">
    <property type="entry name" value="Prot_kinase_dom"/>
</dbReference>
<dbReference type="Gene3D" id="2.60.40.150">
    <property type="entry name" value="C2 domain"/>
    <property type="match status" value="1"/>
</dbReference>
<evidence type="ECO:0000259" key="8">
    <source>
        <dbReference type="PROSITE" id="PS50011"/>
    </source>
</evidence>
<dbReference type="InterPro" id="IPR011009">
    <property type="entry name" value="Kinase-like_dom_sf"/>
</dbReference>
<evidence type="ECO:0008006" key="11">
    <source>
        <dbReference type="Google" id="ProtNLM"/>
    </source>
</evidence>
<dbReference type="InterPro" id="IPR035892">
    <property type="entry name" value="C2_domain_sf"/>
</dbReference>
<dbReference type="PROSITE" id="PS50011">
    <property type="entry name" value="PROTEIN_KINASE_DOM"/>
    <property type="match status" value="1"/>
</dbReference>
<evidence type="ECO:0000259" key="7">
    <source>
        <dbReference type="PROSITE" id="PS50004"/>
    </source>
</evidence>
<evidence type="ECO:0000256" key="2">
    <source>
        <dbReference type="ARBA" id="ARBA00022729"/>
    </source>
</evidence>
<feature type="domain" description="Protein kinase" evidence="8">
    <location>
        <begin position="411"/>
        <end position="702"/>
    </location>
</feature>
<evidence type="ECO:0000256" key="3">
    <source>
        <dbReference type="ARBA" id="ARBA00022741"/>
    </source>
</evidence>
<dbReference type="Proteomes" id="UP000541444">
    <property type="component" value="Unassembled WGS sequence"/>
</dbReference>
<organism evidence="9 10">
    <name type="scientific">Kingdonia uniflora</name>
    <dbReference type="NCBI Taxonomy" id="39325"/>
    <lineage>
        <taxon>Eukaryota</taxon>
        <taxon>Viridiplantae</taxon>
        <taxon>Streptophyta</taxon>
        <taxon>Embryophyta</taxon>
        <taxon>Tracheophyta</taxon>
        <taxon>Spermatophyta</taxon>
        <taxon>Magnoliopsida</taxon>
        <taxon>Ranunculales</taxon>
        <taxon>Circaeasteraceae</taxon>
        <taxon>Kingdonia</taxon>
    </lineage>
</organism>
<dbReference type="Pfam" id="PF00168">
    <property type="entry name" value="C2"/>
    <property type="match status" value="1"/>
</dbReference>
<keyword evidence="4" id="KW-0418">Kinase</keyword>
<dbReference type="OrthoDB" id="1711006at2759"/>